<dbReference type="GO" id="GO:0020037">
    <property type="term" value="F:heme binding"/>
    <property type="evidence" value="ECO:0007669"/>
    <property type="project" value="InterPro"/>
</dbReference>
<dbReference type="CDD" id="cd11058">
    <property type="entry name" value="CYP60B-like"/>
    <property type="match status" value="1"/>
</dbReference>
<dbReference type="GO" id="GO:0016705">
    <property type="term" value="F:oxidoreductase activity, acting on paired donors, with incorporation or reduction of molecular oxygen"/>
    <property type="evidence" value="ECO:0007669"/>
    <property type="project" value="InterPro"/>
</dbReference>
<keyword evidence="3 6" id="KW-0349">Heme</keyword>
<dbReference type="PRINTS" id="PR00463">
    <property type="entry name" value="EP450I"/>
</dbReference>
<evidence type="ECO:0000256" key="3">
    <source>
        <dbReference type="ARBA" id="ARBA00022617"/>
    </source>
</evidence>
<comment type="similarity">
    <text evidence="2">Belongs to the cytochrome P450 family.</text>
</comment>
<dbReference type="Pfam" id="PF00067">
    <property type="entry name" value="p450"/>
    <property type="match status" value="1"/>
</dbReference>
<evidence type="ECO:0000256" key="1">
    <source>
        <dbReference type="ARBA" id="ARBA00001971"/>
    </source>
</evidence>
<sequence>MHERYGPVVRVAPDELSYADPQAWKDIYGNRDIHKNSTWTGNEEKDHPMSIVSTVEATHLRNRRALTGAFTEHAVAEHASILEDLVQKMIEQFKKVASNTKDSSILNAVDWFNWLTFDISGALSFGESFECIQSGHAHPWVDISCNFGKGIALMASINFFYPLNQLLKLAMPKKVLAKMQYHRQLTHEKLLQRLEMEGKSKAQDYVGSIMAYNEEKGEAKMAQEEMEANMTVLIFAGSETTSSAMSAILTELLRTPEALKKSTEEVRSSFESEEDITVASTTKLKLEYLTAVIREGIRMGPPAAIGVPRVVQKGGVTIAGQHVPAGTFVSVNQYPAFRLAANFTKPDLFVPQRFLPDTPFPSDRLDAYEPFLVGRHRCIGQRLAWAIMRLTLAKLLFVFDISAVDEVADFGAQNTYIFWEKRAIKIKVKLSDRASI</sequence>
<protein>
    <submittedName>
        <fullName evidence="7">Uncharacterized protein</fullName>
    </submittedName>
</protein>
<dbReference type="InterPro" id="IPR050121">
    <property type="entry name" value="Cytochrome_P450_monoxygenase"/>
</dbReference>
<dbReference type="PRINTS" id="PR00385">
    <property type="entry name" value="P450"/>
</dbReference>
<proteinExistence type="inferred from homology"/>
<evidence type="ECO:0000256" key="4">
    <source>
        <dbReference type="ARBA" id="ARBA00022723"/>
    </source>
</evidence>
<dbReference type="AlphaFoldDB" id="A0A9P4T621"/>
<dbReference type="InterPro" id="IPR002401">
    <property type="entry name" value="Cyt_P450_E_grp-I"/>
</dbReference>
<dbReference type="PANTHER" id="PTHR24305">
    <property type="entry name" value="CYTOCHROME P450"/>
    <property type="match status" value="1"/>
</dbReference>
<dbReference type="PANTHER" id="PTHR24305:SF210">
    <property type="entry name" value="CYTOCHROME P450 MONOOXYGENASE ASQL-RELATED"/>
    <property type="match status" value="1"/>
</dbReference>
<keyword evidence="4 6" id="KW-0479">Metal-binding</keyword>
<dbReference type="OrthoDB" id="1470350at2759"/>
<evidence type="ECO:0000256" key="6">
    <source>
        <dbReference type="PIRSR" id="PIRSR602401-1"/>
    </source>
</evidence>
<evidence type="ECO:0000256" key="2">
    <source>
        <dbReference type="ARBA" id="ARBA00010617"/>
    </source>
</evidence>
<dbReference type="GO" id="GO:0005506">
    <property type="term" value="F:iron ion binding"/>
    <property type="evidence" value="ECO:0007669"/>
    <property type="project" value="InterPro"/>
</dbReference>
<evidence type="ECO:0000313" key="7">
    <source>
        <dbReference type="EMBL" id="KAF2996007.1"/>
    </source>
</evidence>
<name>A0A9P4T621_CURKU</name>
<dbReference type="InterPro" id="IPR036396">
    <property type="entry name" value="Cyt_P450_sf"/>
</dbReference>
<reference evidence="7" key="1">
    <citation type="submission" date="2019-04" db="EMBL/GenBank/DDBJ databases">
        <title>Sequencing of skin fungus with MAO and IRED activity.</title>
        <authorList>
            <person name="Marsaioli A.J."/>
            <person name="Bonatto J.M.C."/>
            <person name="Reis Junior O."/>
        </authorList>
    </citation>
    <scope>NUCLEOTIDE SEQUENCE</scope>
    <source>
        <strain evidence="7">30M1</strain>
    </source>
</reference>
<dbReference type="SUPFAM" id="SSF48264">
    <property type="entry name" value="Cytochrome P450"/>
    <property type="match status" value="1"/>
</dbReference>
<accession>A0A9P4T621</accession>
<evidence type="ECO:0000256" key="5">
    <source>
        <dbReference type="ARBA" id="ARBA00023004"/>
    </source>
</evidence>
<comment type="cofactor">
    <cofactor evidence="1 6">
        <name>heme</name>
        <dbReference type="ChEBI" id="CHEBI:30413"/>
    </cofactor>
</comment>
<evidence type="ECO:0000313" key="8">
    <source>
        <dbReference type="Proteomes" id="UP000801428"/>
    </source>
</evidence>
<comment type="caution">
    <text evidence="7">The sequence shown here is derived from an EMBL/GenBank/DDBJ whole genome shotgun (WGS) entry which is preliminary data.</text>
</comment>
<dbReference type="GO" id="GO:0004497">
    <property type="term" value="F:monooxygenase activity"/>
    <property type="evidence" value="ECO:0007669"/>
    <property type="project" value="InterPro"/>
</dbReference>
<dbReference type="Gene3D" id="1.10.630.10">
    <property type="entry name" value="Cytochrome P450"/>
    <property type="match status" value="1"/>
</dbReference>
<feature type="binding site" description="axial binding residue" evidence="6">
    <location>
        <position position="378"/>
    </location>
    <ligand>
        <name>heme</name>
        <dbReference type="ChEBI" id="CHEBI:30413"/>
    </ligand>
    <ligandPart>
        <name>Fe</name>
        <dbReference type="ChEBI" id="CHEBI:18248"/>
    </ligandPart>
</feature>
<keyword evidence="5 6" id="KW-0408">Iron</keyword>
<organism evidence="7 8">
    <name type="scientific">Curvularia kusanoi</name>
    <name type="common">Cochliobolus kusanoi</name>
    <dbReference type="NCBI Taxonomy" id="90978"/>
    <lineage>
        <taxon>Eukaryota</taxon>
        <taxon>Fungi</taxon>
        <taxon>Dikarya</taxon>
        <taxon>Ascomycota</taxon>
        <taxon>Pezizomycotina</taxon>
        <taxon>Dothideomycetes</taxon>
        <taxon>Pleosporomycetidae</taxon>
        <taxon>Pleosporales</taxon>
        <taxon>Pleosporineae</taxon>
        <taxon>Pleosporaceae</taxon>
        <taxon>Curvularia</taxon>
    </lineage>
</organism>
<gene>
    <name evidence="7" type="ORF">E8E13_001505</name>
</gene>
<dbReference type="EMBL" id="SWKU01000029">
    <property type="protein sequence ID" value="KAF2996007.1"/>
    <property type="molecule type" value="Genomic_DNA"/>
</dbReference>
<dbReference type="InterPro" id="IPR001128">
    <property type="entry name" value="Cyt_P450"/>
</dbReference>
<keyword evidence="8" id="KW-1185">Reference proteome</keyword>
<dbReference type="Proteomes" id="UP000801428">
    <property type="component" value="Unassembled WGS sequence"/>
</dbReference>